<dbReference type="Gene3D" id="1.10.260.40">
    <property type="entry name" value="lambda repressor-like DNA-binding domains"/>
    <property type="match status" value="1"/>
</dbReference>
<gene>
    <name evidence="3" type="ORF">BTO16_11505</name>
</gene>
<dbReference type="AlphaFoldDB" id="A0A2S7WFZ0"/>
<evidence type="ECO:0000256" key="1">
    <source>
        <dbReference type="ARBA" id="ARBA00023125"/>
    </source>
</evidence>
<organism evidence="3 4">
    <name type="scientific">Polaribacter glomeratus</name>
    <dbReference type="NCBI Taxonomy" id="102"/>
    <lineage>
        <taxon>Bacteria</taxon>
        <taxon>Pseudomonadati</taxon>
        <taxon>Bacteroidota</taxon>
        <taxon>Flavobacteriia</taxon>
        <taxon>Flavobacteriales</taxon>
        <taxon>Flavobacteriaceae</taxon>
    </lineage>
</organism>
<dbReference type="PROSITE" id="PS50943">
    <property type="entry name" value="HTH_CROC1"/>
    <property type="match status" value="1"/>
</dbReference>
<evidence type="ECO:0000259" key="2">
    <source>
        <dbReference type="PROSITE" id="PS50943"/>
    </source>
</evidence>
<dbReference type="InterPro" id="IPR001387">
    <property type="entry name" value="Cro/C1-type_HTH"/>
</dbReference>
<evidence type="ECO:0000313" key="4">
    <source>
        <dbReference type="Proteomes" id="UP000239068"/>
    </source>
</evidence>
<dbReference type="CDD" id="cd00093">
    <property type="entry name" value="HTH_XRE"/>
    <property type="match status" value="1"/>
</dbReference>
<feature type="domain" description="HTH cro/C1-type" evidence="2">
    <location>
        <begin position="7"/>
        <end position="61"/>
    </location>
</feature>
<dbReference type="Proteomes" id="UP000239068">
    <property type="component" value="Unassembled WGS sequence"/>
</dbReference>
<keyword evidence="1" id="KW-0238">DNA-binding</keyword>
<reference evidence="3 4" key="1">
    <citation type="submission" date="2016-12" db="EMBL/GenBank/DDBJ databases">
        <title>Trade-off between light-utilization and light-protection in marine flavobacteria.</title>
        <authorList>
            <person name="Kumagai Y."/>
            <person name="Yoshizawa S."/>
            <person name="Kogure K."/>
            <person name="Iwasaki W."/>
        </authorList>
    </citation>
    <scope>NUCLEOTIDE SEQUENCE [LARGE SCALE GENOMIC DNA]</scope>
    <source>
        <strain evidence="3 4">ATCC 43844</strain>
    </source>
</reference>
<dbReference type="EMBL" id="MSCM01000002">
    <property type="protein sequence ID" value="PQJ76524.1"/>
    <property type="molecule type" value="Genomic_DNA"/>
</dbReference>
<proteinExistence type="predicted"/>
<protein>
    <recommendedName>
        <fullName evidence="2">HTH cro/C1-type domain-containing protein</fullName>
    </recommendedName>
</protein>
<sequence>MSLGQKITKIRKEKKLSQVDVASFVGVSRDAISKYERDDIIPSVENANKIAKVLGVSLDYLMSEDDNLEVVDIDMLNRMKEIQRLSEEDKTTVTKIIDAFIRDTKTKKAYA</sequence>
<dbReference type="SMART" id="SM00530">
    <property type="entry name" value="HTH_XRE"/>
    <property type="match status" value="1"/>
</dbReference>
<dbReference type="PANTHER" id="PTHR46558">
    <property type="entry name" value="TRACRIPTIONAL REGULATORY PROTEIN-RELATED-RELATED"/>
    <property type="match status" value="1"/>
</dbReference>
<accession>A0A2S7WFZ0</accession>
<dbReference type="NCBIfam" id="NF041951">
    <property type="entry name" value="phage_RstR"/>
    <property type="match status" value="1"/>
</dbReference>
<dbReference type="OrthoDB" id="881869at2"/>
<dbReference type="RefSeq" id="WP_105021834.1">
    <property type="nucleotide sequence ID" value="NZ_MSCM01000002.1"/>
</dbReference>
<evidence type="ECO:0000313" key="3">
    <source>
        <dbReference type="EMBL" id="PQJ76524.1"/>
    </source>
</evidence>
<dbReference type="SUPFAM" id="SSF47413">
    <property type="entry name" value="lambda repressor-like DNA-binding domains"/>
    <property type="match status" value="1"/>
</dbReference>
<comment type="caution">
    <text evidence="3">The sequence shown here is derived from an EMBL/GenBank/DDBJ whole genome shotgun (WGS) entry which is preliminary data.</text>
</comment>
<name>A0A2S7WFZ0_9FLAO</name>
<dbReference type="Pfam" id="PF01381">
    <property type="entry name" value="HTH_3"/>
    <property type="match status" value="1"/>
</dbReference>
<dbReference type="PANTHER" id="PTHR46558:SF11">
    <property type="entry name" value="HTH-TYPE TRANSCRIPTIONAL REGULATOR XRE"/>
    <property type="match status" value="1"/>
</dbReference>
<dbReference type="InterPro" id="IPR010982">
    <property type="entry name" value="Lambda_DNA-bd_dom_sf"/>
</dbReference>
<dbReference type="GO" id="GO:0003677">
    <property type="term" value="F:DNA binding"/>
    <property type="evidence" value="ECO:0007669"/>
    <property type="project" value="UniProtKB-KW"/>
</dbReference>
<dbReference type="InterPro" id="IPR049639">
    <property type="entry name" value="RstR"/>
</dbReference>
<keyword evidence="4" id="KW-1185">Reference proteome</keyword>